<protein>
    <recommendedName>
        <fullName evidence="5">DUF4806 domain-containing protein</fullName>
    </recommendedName>
</protein>
<organism evidence="2 4">
    <name type="scientific">Macrostomum lignano</name>
    <dbReference type="NCBI Taxonomy" id="282301"/>
    <lineage>
        <taxon>Eukaryota</taxon>
        <taxon>Metazoa</taxon>
        <taxon>Spiralia</taxon>
        <taxon>Lophotrochozoa</taxon>
        <taxon>Platyhelminthes</taxon>
        <taxon>Rhabditophora</taxon>
        <taxon>Macrostomorpha</taxon>
        <taxon>Macrostomida</taxon>
        <taxon>Macrostomidae</taxon>
        <taxon>Macrostomum</taxon>
    </lineage>
</organism>
<evidence type="ECO:0000313" key="2">
    <source>
        <dbReference type="EMBL" id="PAA55351.1"/>
    </source>
</evidence>
<comment type="caution">
    <text evidence="2">The sequence shown here is derived from an EMBL/GenBank/DDBJ whole genome shotgun (WGS) entry which is preliminary data.</text>
</comment>
<evidence type="ECO:0000313" key="3">
    <source>
        <dbReference type="EMBL" id="PAA79208.1"/>
    </source>
</evidence>
<reference evidence="2 4" key="1">
    <citation type="submission" date="2017-06" db="EMBL/GenBank/DDBJ databases">
        <title>A platform for efficient transgenesis in Macrostomum lignano, a flatworm model organism for stem cell research.</title>
        <authorList>
            <person name="Berezikov E."/>
        </authorList>
    </citation>
    <scope>NUCLEOTIDE SEQUENCE [LARGE SCALE GENOMIC DNA]</scope>
    <source>
        <strain evidence="2">DV1</strain>
        <tissue evidence="2">Whole organism</tissue>
    </source>
</reference>
<evidence type="ECO:0000313" key="4">
    <source>
        <dbReference type="Proteomes" id="UP000215902"/>
    </source>
</evidence>
<feature type="region of interest" description="Disordered" evidence="1">
    <location>
        <begin position="450"/>
        <end position="512"/>
    </location>
</feature>
<dbReference type="Proteomes" id="UP000215902">
    <property type="component" value="Unassembled WGS sequence"/>
</dbReference>
<keyword evidence="4" id="KW-1185">Reference proteome</keyword>
<feature type="compositionally biased region" description="Low complexity" evidence="1">
    <location>
        <begin position="471"/>
        <end position="496"/>
    </location>
</feature>
<feature type="non-terminal residue" evidence="2">
    <location>
        <position position="1"/>
    </location>
</feature>
<feature type="compositionally biased region" description="Low complexity" evidence="1">
    <location>
        <begin position="153"/>
        <end position="174"/>
    </location>
</feature>
<accession>A0A267E1C6</accession>
<feature type="region of interest" description="Disordered" evidence="1">
    <location>
        <begin position="195"/>
        <end position="239"/>
    </location>
</feature>
<evidence type="ECO:0000256" key="1">
    <source>
        <dbReference type="SAM" id="MobiDB-lite"/>
    </source>
</evidence>
<sequence>LHCNMSSAGIRFIIFFMDDGQILEKSEEELTLGHYQGFTSDDWRAMDEARMYEPTRMEVRAEYGEEWYSAIILQVVLDPETDSAPTIHHLRRMRIEKKKTLDSLLKAIRRVNCGQRNRISPIDNMPTSEESEKDQEGDCTLTPSAPLDTPSALRPTLPSLPMSTLRSTPLSTPSGMRPTLSSMPTLMQRPFRQLVSDESRAVSEASGSGHGAYEPPSTVSKSTEQDRPEGGAASSGLGFHPSALRDIPAQLIGLGLDPESMCSVAYLATLATRRACETHEAVKTLQRELSTIIEGLSAQVAVLNRRMQVHPQHGAVVADSTRRDNFRPINSWPDYIRFITSRAERSNLAPSLLGCRAASTHDTVKRMLNKCLSPELQCLVNWSGRNMARRLLDEHPDVQVTDSFLAFRNALDVFLEAIIALYPEEARRPSEYDVEKTLKDLLKHAAERQAARRRRTLEPREAGAARQEGIQQQAVAAQGHRQRAAGRQQRQTGCRGPASKYPRVSSSDSSSD</sequence>
<feature type="compositionally biased region" description="Basic and acidic residues" evidence="1">
    <location>
        <begin position="450"/>
        <end position="463"/>
    </location>
</feature>
<dbReference type="AlphaFoldDB" id="A0A267E1C6"/>
<evidence type="ECO:0008006" key="5">
    <source>
        <dbReference type="Google" id="ProtNLM"/>
    </source>
</evidence>
<gene>
    <name evidence="2" type="ORF">BOX15_Mlig023219g1</name>
    <name evidence="3" type="ORF">BOX15_Mlig023219g2</name>
</gene>
<dbReference type="EMBL" id="NIVC01000647">
    <property type="protein sequence ID" value="PAA79208.1"/>
    <property type="molecule type" value="Genomic_DNA"/>
</dbReference>
<proteinExistence type="predicted"/>
<dbReference type="EMBL" id="NIVC01002767">
    <property type="protein sequence ID" value="PAA55351.1"/>
    <property type="molecule type" value="Genomic_DNA"/>
</dbReference>
<name>A0A267E1C6_9PLAT</name>
<feature type="region of interest" description="Disordered" evidence="1">
    <location>
        <begin position="116"/>
        <end position="183"/>
    </location>
</feature>